<name>A0A8S9NQ84_BRACR</name>
<dbReference type="AlphaFoldDB" id="A0A8S9NQ84"/>
<protein>
    <submittedName>
        <fullName evidence="2">Uncharacterized protein</fullName>
    </submittedName>
</protein>
<dbReference type="Proteomes" id="UP000712600">
    <property type="component" value="Unassembled WGS sequence"/>
</dbReference>
<sequence>MTASKSSAGNLTGEHRDSPYIPEMKQTNTHIRHRFRIIITESTISLDHRFQTGNSTTPTSTEESASNDCIGRIG</sequence>
<accession>A0A8S9NQ84</accession>
<dbReference type="EMBL" id="QGKX02001521">
    <property type="protein sequence ID" value="KAF3507044.1"/>
    <property type="molecule type" value="Genomic_DNA"/>
</dbReference>
<evidence type="ECO:0000313" key="2">
    <source>
        <dbReference type="EMBL" id="KAF3507044.1"/>
    </source>
</evidence>
<feature type="compositionally biased region" description="Polar residues" evidence="1">
    <location>
        <begin position="1"/>
        <end position="10"/>
    </location>
</feature>
<evidence type="ECO:0000256" key="1">
    <source>
        <dbReference type="SAM" id="MobiDB-lite"/>
    </source>
</evidence>
<comment type="caution">
    <text evidence="2">The sequence shown here is derived from an EMBL/GenBank/DDBJ whole genome shotgun (WGS) entry which is preliminary data.</text>
</comment>
<proteinExistence type="predicted"/>
<feature type="region of interest" description="Disordered" evidence="1">
    <location>
        <begin position="1"/>
        <end position="28"/>
    </location>
</feature>
<gene>
    <name evidence="2" type="ORF">F2Q69_00001102</name>
</gene>
<feature type="compositionally biased region" description="Low complexity" evidence="1">
    <location>
        <begin position="55"/>
        <end position="66"/>
    </location>
</feature>
<organism evidence="2 3">
    <name type="scientific">Brassica cretica</name>
    <name type="common">Mustard</name>
    <dbReference type="NCBI Taxonomy" id="69181"/>
    <lineage>
        <taxon>Eukaryota</taxon>
        <taxon>Viridiplantae</taxon>
        <taxon>Streptophyta</taxon>
        <taxon>Embryophyta</taxon>
        <taxon>Tracheophyta</taxon>
        <taxon>Spermatophyta</taxon>
        <taxon>Magnoliopsida</taxon>
        <taxon>eudicotyledons</taxon>
        <taxon>Gunneridae</taxon>
        <taxon>Pentapetalae</taxon>
        <taxon>rosids</taxon>
        <taxon>malvids</taxon>
        <taxon>Brassicales</taxon>
        <taxon>Brassicaceae</taxon>
        <taxon>Brassiceae</taxon>
        <taxon>Brassica</taxon>
    </lineage>
</organism>
<reference evidence="2" key="1">
    <citation type="submission" date="2019-12" db="EMBL/GenBank/DDBJ databases">
        <title>Genome sequencing and annotation of Brassica cretica.</title>
        <authorList>
            <person name="Studholme D.J."/>
            <person name="Sarris P."/>
        </authorList>
    </citation>
    <scope>NUCLEOTIDE SEQUENCE</scope>
    <source>
        <strain evidence="2">PFS-109/04</strain>
        <tissue evidence="2">Leaf</tissue>
    </source>
</reference>
<evidence type="ECO:0000313" key="3">
    <source>
        <dbReference type="Proteomes" id="UP000712600"/>
    </source>
</evidence>
<feature type="region of interest" description="Disordered" evidence="1">
    <location>
        <begin position="49"/>
        <end position="74"/>
    </location>
</feature>